<comment type="caution">
    <text evidence="1">The sequence shown here is derived from an EMBL/GenBank/DDBJ whole genome shotgun (WGS) entry which is preliminary data.</text>
</comment>
<dbReference type="EMBL" id="BMHQ01000016">
    <property type="protein sequence ID" value="GGE28263.1"/>
    <property type="molecule type" value="Genomic_DNA"/>
</dbReference>
<dbReference type="Proteomes" id="UP000625210">
    <property type="component" value="Unassembled WGS sequence"/>
</dbReference>
<reference evidence="1" key="1">
    <citation type="journal article" date="2014" name="Int. J. Syst. Evol. Microbiol.">
        <title>Complete genome sequence of Corynebacterium casei LMG S-19264T (=DSM 44701T), isolated from a smear-ripened cheese.</title>
        <authorList>
            <consortium name="US DOE Joint Genome Institute (JGI-PGF)"/>
            <person name="Walter F."/>
            <person name="Albersmeier A."/>
            <person name="Kalinowski J."/>
            <person name="Ruckert C."/>
        </authorList>
    </citation>
    <scope>NUCLEOTIDE SEQUENCE</scope>
    <source>
        <strain evidence="1">CGMCC 1.15179</strain>
    </source>
</reference>
<sequence>MSIDDKQNRITIIGAELKRWREEKQKAIDEGDVEAIEKCSREIAWLLGERRRLINDVGPLFSLPPYYWIR</sequence>
<gene>
    <name evidence="1" type="ORF">GCM10011571_32950</name>
</gene>
<name>A0A8J2VJ78_9BACL</name>
<keyword evidence="2" id="KW-1185">Reference proteome</keyword>
<reference evidence="1" key="2">
    <citation type="submission" date="2020-09" db="EMBL/GenBank/DDBJ databases">
        <authorList>
            <person name="Sun Q."/>
            <person name="Zhou Y."/>
        </authorList>
    </citation>
    <scope>NUCLEOTIDE SEQUENCE</scope>
    <source>
        <strain evidence="1">CGMCC 1.15179</strain>
    </source>
</reference>
<organism evidence="1 2">
    <name type="scientific">Marinithermofilum abyssi</name>
    <dbReference type="NCBI Taxonomy" id="1571185"/>
    <lineage>
        <taxon>Bacteria</taxon>
        <taxon>Bacillati</taxon>
        <taxon>Bacillota</taxon>
        <taxon>Bacilli</taxon>
        <taxon>Bacillales</taxon>
        <taxon>Thermoactinomycetaceae</taxon>
        <taxon>Marinithermofilum</taxon>
    </lineage>
</organism>
<evidence type="ECO:0000313" key="2">
    <source>
        <dbReference type="Proteomes" id="UP000625210"/>
    </source>
</evidence>
<dbReference type="RefSeq" id="WP_188648982.1">
    <property type="nucleotide sequence ID" value="NZ_BMHQ01000016.1"/>
</dbReference>
<evidence type="ECO:0000313" key="1">
    <source>
        <dbReference type="EMBL" id="GGE28263.1"/>
    </source>
</evidence>
<proteinExistence type="predicted"/>
<protein>
    <submittedName>
        <fullName evidence="1">Uncharacterized protein</fullName>
    </submittedName>
</protein>
<accession>A0A8J2VJ78</accession>
<dbReference type="AlphaFoldDB" id="A0A8J2VJ78"/>